<dbReference type="SUPFAM" id="SSF54427">
    <property type="entry name" value="NTF2-like"/>
    <property type="match status" value="2"/>
</dbReference>
<evidence type="ECO:0000259" key="2">
    <source>
        <dbReference type="Pfam" id="PF12680"/>
    </source>
</evidence>
<gene>
    <name evidence="3" type="ORF">GJR95_01580</name>
</gene>
<dbReference type="Proteomes" id="UP000464577">
    <property type="component" value="Chromosome"/>
</dbReference>
<feature type="domain" description="SnoaL-like" evidence="2">
    <location>
        <begin position="167"/>
        <end position="272"/>
    </location>
</feature>
<dbReference type="Pfam" id="PF07366">
    <property type="entry name" value="SnoaL"/>
    <property type="match status" value="1"/>
</dbReference>
<evidence type="ECO:0000256" key="1">
    <source>
        <dbReference type="SAM" id="SignalP"/>
    </source>
</evidence>
<dbReference type="PANTHER" id="PTHR41252">
    <property type="entry name" value="BLR2505 PROTEIN"/>
    <property type="match status" value="1"/>
</dbReference>
<dbReference type="KEGG" id="senf:GJR95_01580"/>
<feature type="chain" id="PRO_5027072107" description="SnoaL-like domain-containing protein" evidence="1">
    <location>
        <begin position="21"/>
        <end position="289"/>
    </location>
</feature>
<dbReference type="InterPro" id="IPR032710">
    <property type="entry name" value="NTF2-like_dom_sf"/>
</dbReference>
<dbReference type="AlphaFoldDB" id="A0A6P1VMY1"/>
<proteinExistence type="predicted"/>
<dbReference type="PANTHER" id="PTHR41252:SF1">
    <property type="entry name" value="BLR2505 PROTEIN"/>
    <property type="match status" value="1"/>
</dbReference>
<keyword evidence="4" id="KW-1185">Reference proteome</keyword>
<keyword evidence="1" id="KW-0732">Signal</keyword>
<organism evidence="3 4">
    <name type="scientific">Spirosoma endbachense</name>
    <dbReference type="NCBI Taxonomy" id="2666025"/>
    <lineage>
        <taxon>Bacteria</taxon>
        <taxon>Pseudomonadati</taxon>
        <taxon>Bacteroidota</taxon>
        <taxon>Cytophagia</taxon>
        <taxon>Cytophagales</taxon>
        <taxon>Cytophagaceae</taxon>
        <taxon>Spirosoma</taxon>
    </lineage>
</organism>
<dbReference type="InterPro" id="IPR037401">
    <property type="entry name" value="SnoaL-like"/>
</dbReference>
<dbReference type="Gene3D" id="3.10.450.50">
    <property type="match status" value="2"/>
</dbReference>
<evidence type="ECO:0000313" key="4">
    <source>
        <dbReference type="Proteomes" id="UP000464577"/>
    </source>
</evidence>
<protein>
    <recommendedName>
        <fullName evidence="2">SnoaL-like domain-containing protein</fullName>
    </recommendedName>
</protein>
<dbReference type="RefSeq" id="WP_162384217.1">
    <property type="nucleotide sequence ID" value="NZ_CP045997.1"/>
</dbReference>
<feature type="signal peptide" evidence="1">
    <location>
        <begin position="1"/>
        <end position="20"/>
    </location>
</feature>
<dbReference type="InterPro" id="IPR009959">
    <property type="entry name" value="Cyclase_SnoaL-like"/>
</dbReference>
<dbReference type="EMBL" id="CP045997">
    <property type="protein sequence ID" value="QHV93798.1"/>
    <property type="molecule type" value="Genomic_DNA"/>
</dbReference>
<name>A0A6P1VMY1_9BACT</name>
<evidence type="ECO:0000313" key="3">
    <source>
        <dbReference type="EMBL" id="QHV93798.1"/>
    </source>
</evidence>
<sequence>MKKLISVALLAGVLAGNTMAQTMEMNKKTAREAYEALIKYDSDKFLSYLADDAIDYAQGPKPVLGKAAIAANLNDFFRAFPGYTLTVEGIAADGNKVYVQNTFKGTQKAMLAGMIPATGKTVIWSDVDILEFDQNGKLRAHWANNSNAVLDQLGYHAFNNPNTQIVLAAYEQFGKGNVAGILAQCTPDVVFDVTDRVFLPNGMVYKGATEVPNFFRTLAEKVTFTKFDPYRFLADGDDVAVYINGEYKDNKTGKLLKANILHQFKVMNGKITWFKGNTDMPKEITMATK</sequence>
<reference evidence="3 4" key="1">
    <citation type="submission" date="2019-11" db="EMBL/GenBank/DDBJ databases">
        <title>Spirosoma endbachense sp. nov., isolated from a natural salt meadow.</title>
        <authorList>
            <person name="Rojas J."/>
            <person name="Ambika Manirajan B."/>
            <person name="Ratering S."/>
            <person name="Suarez C."/>
            <person name="Geissler-Plaum R."/>
            <person name="Schnell S."/>
        </authorList>
    </citation>
    <scope>NUCLEOTIDE SEQUENCE [LARGE SCALE GENOMIC DNA]</scope>
    <source>
        <strain evidence="3 4">I-24</strain>
    </source>
</reference>
<dbReference type="GO" id="GO:0030638">
    <property type="term" value="P:polyketide metabolic process"/>
    <property type="evidence" value="ECO:0007669"/>
    <property type="project" value="InterPro"/>
</dbReference>
<accession>A0A6P1VMY1</accession>
<dbReference type="Pfam" id="PF12680">
    <property type="entry name" value="SnoaL_2"/>
    <property type="match status" value="1"/>
</dbReference>